<organism evidence="2">
    <name type="scientific">Cacopsylla melanoneura</name>
    <dbReference type="NCBI Taxonomy" id="428564"/>
    <lineage>
        <taxon>Eukaryota</taxon>
        <taxon>Metazoa</taxon>
        <taxon>Ecdysozoa</taxon>
        <taxon>Arthropoda</taxon>
        <taxon>Hexapoda</taxon>
        <taxon>Insecta</taxon>
        <taxon>Pterygota</taxon>
        <taxon>Neoptera</taxon>
        <taxon>Paraneoptera</taxon>
        <taxon>Hemiptera</taxon>
        <taxon>Sternorrhyncha</taxon>
        <taxon>Psylloidea</taxon>
        <taxon>Psyllidae</taxon>
        <taxon>Psyllinae</taxon>
        <taxon>Cacopsylla</taxon>
    </lineage>
</organism>
<keyword evidence="1" id="KW-0812">Transmembrane</keyword>
<name>A0A8D9AAZ0_9HEMI</name>
<evidence type="ECO:0000256" key="1">
    <source>
        <dbReference type="SAM" id="Phobius"/>
    </source>
</evidence>
<evidence type="ECO:0000313" key="2">
    <source>
        <dbReference type="EMBL" id="CAG6760852.1"/>
    </source>
</evidence>
<evidence type="ECO:0008006" key="3">
    <source>
        <dbReference type="Google" id="ProtNLM"/>
    </source>
</evidence>
<feature type="transmembrane region" description="Helical" evidence="1">
    <location>
        <begin position="21"/>
        <end position="43"/>
    </location>
</feature>
<dbReference type="EMBL" id="HBUF01557726">
    <property type="protein sequence ID" value="CAG6760852.1"/>
    <property type="molecule type" value="Transcribed_RNA"/>
</dbReference>
<protein>
    <recommendedName>
        <fullName evidence="3">Transmembrane protein</fullName>
    </recommendedName>
</protein>
<reference evidence="2" key="1">
    <citation type="submission" date="2021-05" db="EMBL/GenBank/DDBJ databases">
        <authorList>
            <person name="Alioto T."/>
            <person name="Alioto T."/>
            <person name="Gomez Garrido J."/>
        </authorList>
    </citation>
    <scope>NUCLEOTIDE SEQUENCE</scope>
</reference>
<keyword evidence="1" id="KW-1133">Transmembrane helix</keyword>
<keyword evidence="1" id="KW-0472">Membrane</keyword>
<accession>A0A8D9AAZ0</accession>
<sequence length="107" mass="12474">MKLIINKNKHIIYLQQINNTYVLFDFILSSICFIYLCAALSSLSSNVFFSFQYYVCLSFTQNTCAALSPLSSNVFFCFQYYVCLSFTQKLQKSFWPEFNALKCILCI</sequence>
<dbReference type="AlphaFoldDB" id="A0A8D9AAZ0"/>
<proteinExistence type="predicted"/>